<accession>A0ABN2DD09</accession>
<keyword evidence="2" id="KW-1185">Reference proteome</keyword>
<comment type="caution">
    <text evidence="1">The sequence shown here is derived from an EMBL/GenBank/DDBJ whole genome shotgun (WGS) entry which is preliminary data.</text>
</comment>
<dbReference type="EMBL" id="BAAAQD010000049">
    <property type="protein sequence ID" value="GAA1572883.1"/>
    <property type="molecule type" value="Genomic_DNA"/>
</dbReference>
<evidence type="ECO:0000313" key="2">
    <source>
        <dbReference type="Proteomes" id="UP001501470"/>
    </source>
</evidence>
<sequence length="187" mass="20560">MIGMDNLFHDNMLWPTVVVLPKRTGWSLWGGNADDGSDFLLPVGPRYALFDTADGLCDHVRRDGSAHVLSQTFGWAGLRKGLRGPTPDVSEACEFRLDRLAKWSPHEEESAGGLVDCLDLIRDLGRQFDDALLTDLSEPGGALRQLYDNLWGELWGDAPKLHPERIAKAAKQAVARVATLATWNPAA</sequence>
<dbReference type="Proteomes" id="UP001501470">
    <property type="component" value="Unassembled WGS sequence"/>
</dbReference>
<evidence type="ECO:0000313" key="1">
    <source>
        <dbReference type="EMBL" id="GAA1572883.1"/>
    </source>
</evidence>
<dbReference type="RefSeq" id="WP_344514767.1">
    <property type="nucleotide sequence ID" value="NZ_BAAAQD010000049.1"/>
</dbReference>
<proteinExistence type="predicted"/>
<organism evidence="1 2">
    <name type="scientific">Dactylosporangium maewongense</name>
    <dbReference type="NCBI Taxonomy" id="634393"/>
    <lineage>
        <taxon>Bacteria</taxon>
        <taxon>Bacillati</taxon>
        <taxon>Actinomycetota</taxon>
        <taxon>Actinomycetes</taxon>
        <taxon>Micromonosporales</taxon>
        <taxon>Micromonosporaceae</taxon>
        <taxon>Dactylosporangium</taxon>
    </lineage>
</organism>
<protein>
    <submittedName>
        <fullName evidence="1">Uncharacterized protein</fullName>
    </submittedName>
</protein>
<reference evidence="1 2" key="1">
    <citation type="journal article" date="2019" name="Int. J. Syst. Evol. Microbiol.">
        <title>The Global Catalogue of Microorganisms (GCM) 10K type strain sequencing project: providing services to taxonomists for standard genome sequencing and annotation.</title>
        <authorList>
            <consortium name="The Broad Institute Genomics Platform"/>
            <consortium name="The Broad Institute Genome Sequencing Center for Infectious Disease"/>
            <person name="Wu L."/>
            <person name="Ma J."/>
        </authorList>
    </citation>
    <scope>NUCLEOTIDE SEQUENCE [LARGE SCALE GENOMIC DNA]</scope>
    <source>
        <strain evidence="1 2">JCM 15933</strain>
    </source>
</reference>
<gene>
    <name evidence="1" type="ORF">GCM10009827_113580</name>
</gene>
<name>A0ABN2DD09_9ACTN</name>